<feature type="region of interest" description="Disordered" evidence="11">
    <location>
        <begin position="389"/>
        <end position="470"/>
    </location>
</feature>
<accession>A0ABP1AJE1</accession>
<dbReference type="InterPro" id="IPR019787">
    <property type="entry name" value="Znf_PHD-finger"/>
</dbReference>
<dbReference type="SMART" id="SM00487">
    <property type="entry name" value="DEXDc"/>
    <property type="match status" value="1"/>
</dbReference>
<dbReference type="PROSITE" id="PS51194">
    <property type="entry name" value="HELICASE_CTER"/>
    <property type="match status" value="1"/>
</dbReference>
<keyword evidence="7" id="KW-0862">Zinc</keyword>
<feature type="compositionally biased region" description="Basic and acidic residues" evidence="11">
    <location>
        <begin position="358"/>
        <end position="376"/>
    </location>
</feature>
<sequence length="1594" mass="178408">MQAAQRKKKNQKVKVGSVISVYWPEDKTWYHGEVISFNDDDASEICEVLYEDGEREVIKLKEEKYKIGNKARSKKLCRLLADGDVNAQLASIREILYDIEDRLPCKGVSSDRPAWWQAWHVGIDSAVEARSILLLVPFVEKLARILRPNIKTNWWKIQGEQEWFKRLGSVKSSADLYVLVNDLLTKGVDWTEARQFFPICNTQCEVKQGLWDERGQSKRGARTSQKTKGQLYVEKVSHMNMDNSDKVDQGGIKGQKVKVGMENAGPDTSEPKRKSIQHRRRKMVIRAGKDFGMEEEKGSEDAAQLLELEKHSSDKENSDKSEQRSSGGSFVDKPNPSARHHREGRSELLSYRTRSKRKADEVKVSEGQKSARTEEGLLSRLRQGLLRVGASRIRSQKEESNEDESSEASSDEEATPSSSSEGSDENTSADLSEDGEDSCFQRGLKKKTTTRKTRAITGKNGRRSQSPAPSDEEVCSVCKFAGAAEMMLLCDGLKCNEAFHSFCLALPLQTIPDGDWLCPMCIHQGSMAAGTSKLRKKKLSSESIPPTKKIEAILGMREAPSESVCLTSSKGRNLQYLIKWSSLSHRHDTWVPEDWLLHFDRQRLLSYQRRVTSQYGAEFTDERRPEWLKIDRIIACRKRDTNAGTPSALKGKATEVSDDDRSPLEYLVKWCNLDYNGSTWEEESGDQDMLDAIQKFSERHLIAKRRELSEQTGRDVAIGILQQPVYIKGGFLHEYQIEGLKWLVANFEEQKSVILADEMGLGKTIQAISFMMCLRHEKLSSKPFLVIAPKSTLPGWEQELQQWGADLNAVVYEGDQTARALIREYEFYTADEAPLFDVLVTSYDLSMRDNSCLQRFEWSCIIVDEGHRVKNMRSKLGSLLKKQTADFRLLLTGTPVQNTLTELFALLHFLDPSEFPDPEQSAQEFAQVDAQGGAVFKDKGGMEQQVSRIHELLQPHMLRRLKREVMRDMIPGKKLVEVRCALTPLQHHLYGAILKKNYKQLNHGNLTGKKRSLNTILMDLKMVCNHPYLFPGKEPDHCGAADEVFNLLVGASGKLQLLQKLLPKLKEEGHRVLLFSQMTRMLDILEDFLSHLGYSFSRIDGSTSAADRQKQIAEFNSPQSQDFIFLISTRAGGLGINLPSADTVIIYDPDFNPFVDLQAQARAHRIGQENVVLVFQLITKCSVEEKILERSRQKLAMENLVMNNSDKATAHDLNTLLLHGARKVLKEHDVEAMAVKWTDESIAKLLEQDIAGGSDAKEGDDGYLGAIQGPGSTTTKGVLVDASPRTKTGQEWEELLGNTAEQEMKVELGRGKRPRKQVQYTFEPHIDAHEEEEDEVDNDPSCSAGSSSSSDSDASLDVKGNFPSGRAKSSKERELMQAVQTSQVCVDIGSSLPQALPQASEYPSEQYLPPGVPWIPPPFPPVPFKIPLTDPCGMPDRVSLPQMDLKLNQSYKTQELCTPSMTSQVPAFKSTAATGLLQMPHAMSMGYKGTKAVDATNSLVNYGPSTTFLPPSHSLPFMASTGSVSDTKGQASLSSFDQLQQVLRQQNTARKHGVIPDLNNSHNVQSPNLATVQSHTSVTMVKVKKVTNSAQIHP</sequence>
<feature type="compositionally biased region" description="Basic residues" evidence="11">
    <location>
        <begin position="443"/>
        <end position="454"/>
    </location>
</feature>
<dbReference type="Gene3D" id="3.30.40.10">
    <property type="entry name" value="Zinc/RING finger domain, C3HC4 (zinc finger)"/>
    <property type="match status" value="1"/>
</dbReference>
<keyword evidence="6" id="KW-0378">Hydrolase</keyword>
<dbReference type="Pfam" id="PF00385">
    <property type="entry name" value="Chromo"/>
    <property type="match status" value="2"/>
</dbReference>
<dbReference type="InterPro" id="IPR014001">
    <property type="entry name" value="Helicase_ATP-bd"/>
</dbReference>
<evidence type="ECO:0000259" key="15">
    <source>
        <dbReference type="PROSITE" id="PS51194"/>
    </source>
</evidence>
<dbReference type="PROSITE" id="PS01359">
    <property type="entry name" value="ZF_PHD_1"/>
    <property type="match status" value="1"/>
</dbReference>
<dbReference type="InterPro" id="IPR016197">
    <property type="entry name" value="Chromo-like_dom_sf"/>
</dbReference>
<dbReference type="InterPro" id="IPR038718">
    <property type="entry name" value="SNF2-like_sf"/>
</dbReference>
<feature type="domain" description="Chromo" evidence="12">
    <location>
        <begin position="548"/>
        <end position="610"/>
    </location>
</feature>
<dbReference type="CDD" id="cd18793">
    <property type="entry name" value="SF2_C_SNF"/>
    <property type="match status" value="1"/>
</dbReference>
<keyword evidence="17" id="KW-1185">Reference proteome</keyword>
<keyword evidence="3" id="KW-0677">Repeat</keyword>
<dbReference type="SUPFAM" id="SSF54160">
    <property type="entry name" value="Chromo domain-like"/>
    <property type="match status" value="2"/>
</dbReference>
<dbReference type="PROSITE" id="PS50016">
    <property type="entry name" value="ZF_PHD_2"/>
    <property type="match status" value="1"/>
</dbReference>
<protein>
    <recommendedName>
        <fullName evidence="18">SNF2 family DNA-dependent ATPase</fullName>
    </recommendedName>
</protein>
<feature type="domain" description="Chromo" evidence="12">
    <location>
        <begin position="628"/>
        <end position="708"/>
    </location>
</feature>
<dbReference type="SUPFAM" id="SSF52540">
    <property type="entry name" value="P-loop containing nucleoside triphosphate hydrolases"/>
    <property type="match status" value="2"/>
</dbReference>
<evidence type="ECO:0000256" key="10">
    <source>
        <dbReference type="PROSITE-ProRule" id="PRU00146"/>
    </source>
</evidence>
<dbReference type="SMART" id="SM00298">
    <property type="entry name" value="CHROMO"/>
    <property type="match status" value="2"/>
</dbReference>
<evidence type="ECO:0000256" key="6">
    <source>
        <dbReference type="ARBA" id="ARBA00022801"/>
    </source>
</evidence>
<evidence type="ECO:0000259" key="14">
    <source>
        <dbReference type="PROSITE" id="PS51192"/>
    </source>
</evidence>
<dbReference type="InterPro" id="IPR023780">
    <property type="entry name" value="Chromo_domain"/>
</dbReference>
<dbReference type="SMART" id="SM00490">
    <property type="entry name" value="HELICc"/>
    <property type="match status" value="1"/>
</dbReference>
<dbReference type="PANTHER" id="PTHR45623">
    <property type="entry name" value="CHROMODOMAIN-HELICASE-DNA-BINDING PROTEIN 3-RELATED-RELATED"/>
    <property type="match status" value="1"/>
</dbReference>
<dbReference type="Gene3D" id="2.40.50.40">
    <property type="match status" value="2"/>
</dbReference>
<feature type="compositionally biased region" description="Acidic residues" evidence="11">
    <location>
        <begin position="1329"/>
        <end position="1338"/>
    </location>
</feature>
<proteinExistence type="predicted"/>
<evidence type="ECO:0000256" key="11">
    <source>
        <dbReference type="SAM" id="MobiDB-lite"/>
    </source>
</evidence>
<evidence type="ECO:0000256" key="9">
    <source>
        <dbReference type="ARBA" id="ARBA00023242"/>
    </source>
</evidence>
<dbReference type="PROSITE" id="PS50013">
    <property type="entry name" value="CHROMO_2"/>
    <property type="match status" value="2"/>
</dbReference>
<feature type="domain" description="Helicase ATP-binding" evidence="14">
    <location>
        <begin position="744"/>
        <end position="913"/>
    </location>
</feature>
<evidence type="ECO:0000256" key="7">
    <source>
        <dbReference type="ARBA" id="ARBA00022833"/>
    </source>
</evidence>
<dbReference type="InterPro" id="IPR002999">
    <property type="entry name" value="Tudor"/>
</dbReference>
<dbReference type="InterPro" id="IPR027417">
    <property type="entry name" value="P-loop_NTPase"/>
</dbReference>
<evidence type="ECO:0000256" key="2">
    <source>
        <dbReference type="ARBA" id="ARBA00022723"/>
    </source>
</evidence>
<evidence type="ECO:0000259" key="13">
    <source>
        <dbReference type="PROSITE" id="PS50016"/>
    </source>
</evidence>
<evidence type="ECO:0000256" key="8">
    <source>
        <dbReference type="ARBA" id="ARBA00022840"/>
    </source>
</evidence>
<evidence type="ECO:0000256" key="4">
    <source>
        <dbReference type="ARBA" id="ARBA00022741"/>
    </source>
</evidence>
<dbReference type="SMART" id="SM00249">
    <property type="entry name" value="PHD"/>
    <property type="match status" value="1"/>
</dbReference>
<evidence type="ECO:0000259" key="12">
    <source>
        <dbReference type="PROSITE" id="PS50013"/>
    </source>
</evidence>
<organism evidence="16 17">
    <name type="scientific">Sphagnum jensenii</name>
    <dbReference type="NCBI Taxonomy" id="128206"/>
    <lineage>
        <taxon>Eukaryota</taxon>
        <taxon>Viridiplantae</taxon>
        <taxon>Streptophyta</taxon>
        <taxon>Embryophyta</taxon>
        <taxon>Bryophyta</taxon>
        <taxon>Sphagnophytina</taxon>
        <taxon>Sphagnopsida</taxon>
        <taxon>Sphagnales</taxon>
        <taxon>Sphagnaceae</taxon>
        <taxon>Sphagnum</taxon>
    </lineage>
</organism>
<dbReference type="InterPro" id="IPR000953">
    <property type="entry name" value="Chromo/chromo_shadow_dom"/>
</dbReference>
<dbReference type="SMART" id="SM00333">
    <property type="entry name" value="TUDOR"/>
    <property type="match status" value="1"/>
</dbReference>
<keyword evidence="9" id="KW-0539">Nucleus</keyword>
<evidence type="ECO:0000256" key="1">
    <source>
        <dbReference type="ARBA" id="ARBA00004123"/>
    </source>
</evidence>
<dbReference type="PROSITE" id="PS51192">
    <property type="entry name" value="HELICASE_ATP_BIND_1"/>
    <property type="match status" value="1"/>
</dbReference>
<feature type="compositionally biased region" description="Basic and acidic residues" evidence="11">
    <location>
        <begin position="309"/>
        <end position="323"/>
    </location>
</feature>
<dbReference type="InterPro" id="IPR013083">
    <property type="entry name" value="Znf_RING/FYVE/PHD"/>
</dbReference>
<dbReference type="InterPro" id="IPR049730">
    <property type="entry name" value="SNF2/RAD54-like_C"/>
</dbReference>
<keyword evidence="2" id="KW-0479">Metal-binding</keyword>
<dbReference type="CDD" id="cd20404">
    <property type="entry name" value="Tudor_Agenet_AtEML-like"/>
    <property type="match status" value="1"/>
</dbReference>
<dbReference type="Pfam" id="PF00271">
    <property type="entry name" value="Helicase_C"/>
    <property type="match status" value="1"/>
</dbReference>
<dbReference type="Gene3D" id="3.40.50.300">
    <property type="entry name" value="P-loop containing nucleotide triphosphate hydrolases"/>
    <property type="match status" value="1"/>
</dbReference>
<feature type="domain" description="Helicase C-terminal" evidence="15">
    <location>
        <begin position="1057"/>
        <end position="1208"/>
    </location>
</feature>
<feature type="compositionally biased region" description="Low complexity" evidence="11">
    <location>
        <begin position="415"/>
        <end position="428"/>
    </location>
</feature>
<dbReference type="InterPro" id="IPR019786">
    <property type="entry name" value="Zinc_finger_PHD-type_CS"/>
</dbReference>
<dbReference type="InterPro" id="IPR000330">
    <property type="entry name" value="SNF2_N"/>
</dbReference>
<gene>
    <name evidence="16" type="ORF">CSSPJE1EN2_LOCUS5667</name>
</gene>
<feature type="region of interest" description="Disordered" evidence="11">
    <location>
        <begin position="1327"/>
        <end position="1374"/>
    </location>
</feature>
<comment type="subcellular location">
    <subcellularLocation>
        <location evidence="1">Nucleus</location>
    </subcellularLocation>
</comment>
<name>A0ABP1AJE1_9BRYO</name>
<evidence type="ECO:0008006" key="18">
    <source>
        <dbReference type="Google" id="ProtNLM"/>
    </source>
</evidence>
<dbReference type="EMBL" id="OZ023714">
    <property type="protein sequence ID" value="CAK9862672.1"/>
    <property type="molecule type" value="Genomic_DNA"/>
</dbReference>
<dbReference type="Gene3D" id="3.40.50.10810">
    <property type="entry name" value="Tandem AAA-ATPase domain"/>
    <property type="match status" value="1"/>
</dbReference>
<evidence type="ECO:0000313" key="17">
    <source>
        <dbReference type="Proteomes" id="UP001497522"/>
    </source>
</evidence>
<dbReference type="Pfam" id="PF00176">
    <property type="entry name" value="SNF2-rel_dom"/>
    <property type="match status" value="1"/>
</dbReference>
<feature type="domain" description="PHD-type" evidence="13">
    <location>
        <begin position="472"/>
        <end position="524"/>
    </location>
</feature>
<dbReference type="InterPro" id="IPR001650">
    <property type="entry name" value="Helicase_C-like"/>
</dbReference>
<dbReference type="InterPro" id="IPR011011">
    <property type="entry name" value="Znf_FYVE_PHD"/>
</dbReference>
<evidence type="ECO:0000256" key="5">
    <source>
        <dbReference type="ARBA" id="ARBA00022771"/>
    </source>
</evidence>
<keyword evidence="8" id="KW-0067">ATP-binding</keyword>
<feature type="compositionally biased region" description="Low complexity" evidence="11">
    <location>
        <begin position="1339"/>
        <end position="1357"/>
    </location>
</feature>
<feature type="compositionally biased region" description="Acidic residues" evidence="11">
    <location>
        <begin position="400"/>
        <end position="414"/>
    </location>
</feature>
<dbReference type="SUPFAM" id="SSF57903">
    <property type="entry name" value="FYVE/PHD zinc finger"/>
    <property type="match status" value="1"/>
</dbReference>
<dbReference type="Pfam" id="PF00628">
    <property type="entry name" value="PHD"/>
    <property type="match status" value="1"/>
</dbReference>
<keyword evidence="5 10" id="KW-0863">Zinc-finger</keyword>
<dbReference type="InterPro" id="IPR001965">
    <property type="entry name" value="Znf_PHD"/>
</dbReference>
<keyword evidence="4" id="KW-0547">Nucleotide-binding</keyword>
<evidence type="ECO:0000256" key="3">
    <source>
        <dbReference type="ARBA" id="ARBA00022737"/>
    </source>
</evidence>
<dbReference type="Proteomes" id="UP001497522">
    <property type="component" value="Chromosome 13"/>
</dbReference>
<feature type="region of interest" description="Disordered" evidence="11">
    <location>
        <begin position="309"/>
        <end position="376"/>
    </location>
</feature>
<reference evidence="16" key="1">
    <citation type="submission" date="2024-03" db="EMBL/GenBank/DDBJ databases">
        <authorList>
            <consortium name="ELIXIR-Norway"/>
            <consortium name="Elixir Norway"/>
        </authorList>
    </citation>
    <scope>NUCLEOTIDE SEQUENCE</scope>
</reference>
<feature type="region of interest" description="Disordered" evidence="11">
    <location>
        <begin position="259"/>
        <end position="280"/>
    </location>
</feature>
<dbReference type="Gene3D" id="2.30.30.140">
    <property type="match status" value="1"/>
</dbReference>
<evidence type="ECO:0000313" key="16">
    <source>
        <dbReference type="EMBL" id="CAK9862672.1"/>
    </source>
</evidence>
<dbReference type="PANTHER" id="PTHR45623:SF33">
    <property type="entry name" value="OS01G0881000 PROTEIN"/>
    <property type="match status" value="1"/>
</dbReference>